<dbReference type="Gene3D" id="2.60.200.60">
    <property type="match status" value="2"/>
</dbReference>
<protein>
    <recommendedName>
        <fullName evidence="3">PAAR domain-containing protein</fullName>
    </recommendedName>
</protein>
<dbReference type="InterPro" id="IPR008727">
    <property type="entry name" value="PAAR_motif"/>
</dbReference>
<dbReference type="EMBL" id="BAAFZP010000002">
    <property type="protein sequence ID" value="GAB1584248.1"/>
    <property type="molecule type" value="Genomic_DNA"/>
</dbReference>
<dbReference type="Proteomes" id="UP001628091">
    <property type="component" value="Unassembled WGS sequence"/>
</dbReference>
<evidence type="ECO:0008006" key="3">
    <source>
        <dbReference type="Google" id="ProtNLM"/>
    </source>
</evidence>
<accession>A0ABQ0H5P8</accession>
<evidence type="ECO:0000313" key="2">
    <source>
        <dbReference type="Proteomes" id="UP001628091"/>
    </source>
</evidence>
<organism evidence="1 2">
    <name type="scientific">Phyllobacterium phragmitis</name>
    <dbReference type="NCBI Taxonomy" id="2670329"/>
    <lineage>
        <taxon>Bacteria</taxon>
        <taxon>Pseudomonadati</taxon>
        <taxon>Pseudomonadota</taxon>
        <taxon>Alphaproteobacteria</taxon>
        <taxon>Hyphomicrobiales</taxon>
        <taxon>Phyllobacteriaceae</taxon>
        <taxon>Phyllobacterium</taxon>
    </lineage>
</organism>
<evidence type="ECO:0000313" key="1">
    <source>
        <dbReference type="EMBL" id="GAB1584248.1"/>
    </source>
</evidence>
<gene>
    <name evidence="1" type="ORF">PPNSA23_41910</name>
</gene>
<name>A0ABQ0H5P8_9HYPH</name>
<dbReference type="Pfam" id="PF05488">
    <property type="entry name" value="PAAR_motif"/>
    <property type="match status" value="1"/>
</dbReference>
<dbReference type="CDD" id="cd14743">
    <property type="entry name" value="PAAR_CT_1"/>
    <property type="match status" value="1"/>
</dbReference>
<sequence>MPRIARIGDSVVCKRGGSTIVGGANHQAEGKGIARVGDATGCGCTITQGADHVKCGGQAVARKGDALSCGGSIVEGASKIDVGSPTRR</sequence>
<reference evidence="1 2" key="1">
    <citation type="submission" date="2024-10" db="EMBL/GenBank/DDBJ databases">
        <title>Isolation, draft genome sequencing and identification of Phyllobacterium sp. NSA23, isolated from leaf soil.</title>
        <authorList>
            <person name="Akita H."/>
        </authorList>
    </citation>
    <scope>NUCLEOTIDE SEQUENCE [LARGE SCALE GENOMIC DNA]</scope>
    <source>
        <strain evidence="1 2">NSA23</strain>
    </source>
</reference>
<comment type="caution">
    <text evidence="1">The sequence shown here is derived from an EMBL/GenBank/DDBJ whole genome shotgun (WGS) entry which is preliminary data.</text>
</comment>
<proteinExistence type="predicted"/>
<keyword evidence="2" id="KW-1185">Reference proteome</keyword>